<dbReference type="AlphaFoldDB" id="A0A2Z5N3F7"/>
<dbReference type="RefSeq" id="WP_114179886.1">
    <property type="nucleotide sequence ID" value="NZ_CP024903.1"/>
</dbReference>
<proteinExistence type="predicted"/>
<dbReference type="Proteomes" id="UP000253104">
    <property type="component" value="Chromosome mHSR5_B"/>
</dbReference>
<name>A0A2Z5N3F7_BURPY</name>
<organism evidence="2 3">
    <name type="scientific">Burkholderia pyrrocinia</name>
    <name type="common">Pseudomonas pyrrocinia</name>
    <dbReference type="NCBI Taxonomy" id="60550"/>
    <lineage>
        <taxon>Bacteria</taxon>
        <taxon>Pseudomonadati</taxon>
        <taxon>Pseudomonadota</taxon>
        <taxon>Betaproteobacteria</taxon>
        <taxon>Burkholderiales</taxon>
        <taxon>Burkholderiaceae</taxon>
        <taxon>Burkholderia</taxon>
        <taxon>Burkholderia cepacia complex</taxon>
    </lineage>
</organism>
<evidence type="ECO:0000313" key="3">
    <source>
        <dbReference type="Proteomes" id="UP000253104"/>
    </source>
</evidence>
<accession>A0A2Z5N3F7</accession>
<dbReference type="EMBL" id="CP024903">
    <property type="protein sequence ID" value="AXF23478.1"/>
    <property type="molecule type" value="Genomic_DNA"/>
</dbReference>
<protein>
    <submittedName>
        <fullName evidence="2">IS21 family transposase</fullName>
    </submittedName>
</protein>
<sequence>MNAADRRHGALTDFLALTDGLSIARIAQTLRCCSRTVRNYVAGRSPIPWHRIEVLRLLALESNRAAHETATPGERADAPSPVRANIEPDPNAPDVPPDEMLAWVGVHAPHYLSSQRSLTHYIRGWNVVDKIRRAKSEGTFTAVLAKWRTLVPDLPRAWRSGPLWTGIGPPAYVPP</sequence>
<evidence type="ECO:0000256" key="1">
    <source>
        <dbReference type="SAM" id="MobiDB-lite"/>
    </source>
</evidence>
<reference evidence="2 3" key="1">
    <citation type="journal article" date="2018" name="ISME J.">
        <title>Involvement of Burkholderiaceae and sulfurous volatiles in disease-suppressive soils.</title>
        <authorList>
            <person name="Carrion V.J."/>
            <person name="Cordovez V."/>
            <person name="Tyc O."/>
            <person name="Etalo D.W."/>
            <person name="de Bruijn I."/>
            <person name="de Jager V.C."/>
            <person name="Medema M.H."/>
            <person name="Eberl L."/>
            <person name="Raaijmakers J.M."/>
        </authorList>
    </citation>
    <scope>NUCLEOTIDE SEQUENCE [LARGE SCALE GENOMIC DNA]</scope>
    <source>
        <strain evidence="3">mHSR5</strain>
    </source>
</reference>
<dbReference type="OrthoDB" id="9004881at2"/>
<feature type="region of interest" description="Disordered" evidence="1">
    <location>
        <begin position="66"/>
        <end position="93"/>
    </location>
</feature>
<evidence type="ECO:0000313" key="2">
    <source>
        <dbReference type="EMBL" id="AXF23478.1"/>
    </source>
</evidence>
<gene>
    <name evidence="2" type="ORF">CUJ89_23985</name>
</gene>